<feature type="compositionally biased region" description="Polar residues" evidence="1">
    <location>
        <begin position="52"/>
        <end position="62"/>
    </location>
</feature>
<dbReference type="Proteomes" id="UP000272942">
    <property type="component" value="Unassembled WGS sequence"/>
</dbReference>
<keyword evidence="3" id="KW-1185">Reference proteome</keyword>
<reference evidence="4" key="1">
    <citation type="submission" date="2016-06" db="UniProtKB">
        <authorList>
            <consortium name="WormBaseParasite"/>
        </authorList>
    </citation>
    <scope>IDENTIFICATION</scope>
</reference>
<name>A0A183ALN0_9TREM</name>
<feature type="compositionally biased region" description="Low complexity" evidence="1">
    <location>
        <begin position="63"/>
        <end position="91"/>
    </location>
</feature>
<organism evidence="4">
    <name type="scientific">Echinostoma caproni</name>
    <dbReference type="NCBI Taxonomy" id="27848"/>
    <lineage>
        <taxon>Eukaryota</taxon>
        <taxon>Metazoa</taxon>
        <taxon>Spiralia</taxon>
        <taxon>Lophotrochozoa</taxon>
        <taxon>Platyhelminthes</taxon>
        <taxon>Trematoda</taxon>
        <taxon>Digenea</taxon>
        <taxon>Plagiorchiida</taxon>
        <taxon>Echinostomata</taxon>
        <taxon>Echinostomatoidea</taxon>
        <taxon>Echinostomatidae</taxon>
        <taxon>Echinostoma</taxon>
    </lineage>
</organism>
<evidence type="ECO:0000313" key="3">
    <source>
        <dbReference type="Proteomes" id="UP000272942"/>
    </source>
</evidence>
<evidence type="ECO:0000313" key="2">
    <source>
        <dbReference type="EMBL" id="VDP82221.1"/>
    </source>
</evidence>
<gene>
    <name evidence="2" type="ORF">ECPE_LOCUS7865</name>
</gene>
<feature type="compositionally biased region" description="Basic and acidic residues" evidence="1">
    <location>
        <begin position="131"/>
        <end position="150"/>
    </location>
</feature>
<dbReference type="WBParaSite" id="ECPE_0000788401-mRNA-1">
    <property type="protein sequence ID" value="ECPE_0000788401-mRNA-1"/>
    <property type="gene ID" value="ECPE_0000788401"/>
</dbReference>
<sequence length="204" mass="21113">MFTVLGNGTGCQYRVKPDSGKAVKVYVNTTSGSKCVKVSSDGKSETLCPSGAANQFISSSPIDVSADSDTTSPDASTEPTGTVTDPSTTPTDAAPNKPSSDAEGKKPPAKPTAPETEASGQKSQPSQTGAQKDEQVEHSNQDEQSNDVKDALSPVILRKVRDNSGTAGSNDVIVFYLLDGVSTSNPPVLLIIGLVASLIKYSSY</sequence>
<proteinExistence type="predicted"/>
<feature type="compositionally biased region" description="Polar residues" evidence="1">
    <location>
        <begin position="119"/>
        <end position="130"/>
    </location>
</feature>
<evidence type="ECO:0000313" key="4">
    <source>
        <dbReference type="WBParaSite" id="ECPE_0000788401-mRNA-1"/>
    </source>
</evidence>
<feature type="region of interest" description="Disordered" evidence="1">
    <location>
        <begin position="36"/>
        <end position="150"/>
    </location>
</feature>
<dbReference type="AlphaFoldDB" id="A0A183ALN0"/>
<reference evidence="2 3" key="2">
    <citation type="submission" date="2018-11" db="EMBL/GenBank/DDBJ databases">
        <authorList>
            <consortium name="Pathogen Informatics"/>
        </authorList>
    </citation>
    <scope>NUCLEOTIDE SEQUENCE [LARGE SCALE GENOMIC DNA]</scope>
    <source>
        <strain evidence="2 3">Egypt</strain>
    </source>
</reference>
<accession>A0A183ALN0</accession>
<dbReference type="EMBL" id="UZAN01045197">
    <property type="protein sequence ID" value="VDP82221.1"/>
    <property type="molecule type" value="Genomic_DNA"/>
</dbReference>
<evidence type="ECO:0000256" key="1">
    <source>
        <dbReference type="SAM" id="MobiDB-lite"/>
    </source>
</evidence>
<protein>
    <submittedName>
        <fullName evidence="4">Proteoglycan 4</fullName>
    </submittedName>
</protein>